<evidence type="ECO:0000313" key="2">
    <source>
        <dbReference type="EMBL" id="MDR6208138.1"/>
    </source>
</evidence>
<feature type="transmembrane region" description="Helical" evidence="1">
    <location>
        <begin position="28"/>
        <end position="49"/>
    </location>
</feature>
<keyword evidence="1" id="KW-0812">Transmembrane</keyword>
<reference evidence="2 3" key="1">
    <citation type="submission" date="2023-08" db="EMBL/GenBank/DDBJ databases">
        <title>Genome sequencing of plant associated microbes to promote plant fitness in Sorghum bicolor and Oryza sativa.</title>
        <authorList>
            <person name="Coleman-Derr D."/>
        </authorList>
    </citation>
    <scope>NUCLEOTIDE SEQUENCE [LARGE SCALE GENOMIC DNA]</scope>
    <source>
        <strain evidence="2 3">SLBN-33</strain>
    </source>
</reference>
<keyword evidence="1" id="KW-0472">Membrane</keyword>
<evidence type="ECO:0000256" key="1">
    <source>
        <dbReference type="SAM" id="Phobius"/>
    </source>
</evidence>
<feature type="transmembrane region" description="Helical" evidence="1">
    <location>
        <begin position="142"/>
        <end position="163"/>
    </location>
</feature>
<evidence type="ECO:0000313" key="3">
    <source>
        <dbReference type="Proteomes" id="UP001245184"/>
    </source>
</evidence>
<protein>
    <recommendedName>
        <fullName evidence="4">Transmembrane protein</fullName>
    </recommendedName>
</protein>
<dbReference type="EMBL" id="JAVIZN010000003">
    <property type="protein sequence ID" value="MDR6208138.1"/>
    <property type="molecule type" value="Genomic_DNA"/>
</dbReference>
<gene>
    <name evidence="2" type="ORF">QF025_006939</name>
</gene>
<accession>A0ABD5CSY6</accession>
<feature type="transmembrane region" description="Helical" evidence="1">
    <location>
        <begin position="175"/>
        <end position="196"/>
    </location>
</feature>
<feature type="transmembrane region" description="Helical" evidence="1">
    <location>
        <begin position="86"/>
        <end position="104"/>
    </location>
</feature>
<comment type="caution">
    <text evidence="2">The sequence shown here is derived from an EMBL/GenBank/DDBJ whole genome shotgun (WGS) entry which is preliminary data.</text>
</comment>
<organism evidence="2 3">
    <name type="scientific">Paraburkholderia graminis</name>
    <dbReference type="NCBI Taxonomy" id="60548"/>
    <lineage>
        <taxon>Bacteria</taxon>
        <taxon>Pseudomonadati</taxon>
        <taxon>Pseudomonadota</taxon>
        <taxon>Betaproteobacteria</taxon>
        <taxon>Burkholderiales</taxon>
        <taxon>Burkholderiaceae</taxon>
        <taxon>Paraburkholderia</taxon>
    </lineage>
</organism>
<proteinExistence type="predicted"/>
<evidence type="ECO:0008006" key="4">
    <source>
        <dbReference type="Google" id="ProtNLM"/>
    </source>
</evidence>
<dbReference type="Proteomes" id="UP001245184">
    <property type="component" value="Unassembled WGS sequence"/>
</dbReference>
<feature type="transmembrane region" description="Helical" evidence="1">
    <location>
        <begin position="55"/>
        <end position="74"/>
    </location>
</feature>
<dbReference type="AlphaFoldDB" id="A0ABD5CSY6"/>
<sequence length="283" mass="30798">METIPNVTSKPWWQSRESDAARHVDHPAAYYLTNALSLILSGALVWNAYFAQDHFWANLNMIFMTGALSMATAASSLLQIKLLRRSVGLPVIGVLLLAASAWLYQDANNQIILLLHRYFGFEVSQLTQATLTGTKNLYAIEVAAGAAIVGFIAATTVAYSCGFASTMNGRSCTDWWFGSISLGMTLTFLTVLVVSFRIVNSIAVDAIAVHAAYDLDFTERYNCPLAPKGAKVLLSKMSDNVGYAMRMDLPDRPLLSIHTNDADMISLKSSHVAAVSCNEPPAH</sequence>
<name>A0ABD5CSY6_9BURK</name>
<keyword evidence="1" id="KW-1133">Transmembrane helix</keyword>